<protein>
    <submittedName>
        <fullName evidence="1">Uncharacterized protein</fullName>
    </submittedName>
</protein>
<dbReference type="KEGG" id="vg:64766511"/>
<proteinExistence type="predicted"/>
<sequence>MSHYTHTLTEIEQACGVTLDEVAQTLPKVLVRDGLVHLPQNTPPALAGSVARAALAGPVEFVGIGKNTGYPIYQRQS</sequence>
<dbReference type="Proteomes" id="UP000503093">
    <property type="component" value="Segment"/>
</dbReference>
<keyword evidence="2" id="KW-1185">Reference proteome</keyword>
<name>A0A6G6XJ98_9CAUD</name>
<evidence type="ECO:0000313" key="1">
    <source>
        <dbReference type="EMBL" id="QIG58181.1"/>
    </source>
</evidence>
<evidence type="ECO:0000313" key="2">
    <source>
        <dbReference type="Proteomes" id="UP000503093"/>
    </source>
</evidence>
<accession>A0A6G6XJ98</accession>
<dbReference type="GeneID" id="64766511"/>
<reference evidence="1 2" key="1">
    <citation type="submission" date="2020-01" db="EMBL/GenBank/DDBJ databases">
        <authorList>
            <person name="Alvaro L.E."/>
            <person name="Baker K.N."/>
            <person name="Baxter I.S."/>
            <person name="Brown M.R."/>
            <person name="Driscoll K.D."/>
            <person name="Elrubaie J.M."/>
            <person name="Feith S.L."/>
            <person name="Indihar D.F."/>
            <person name="Knoch V.T."/>
            <person name="Koirtyohann K.M."/>
            <person name="Kratz M.A."/>
            <person name="Lear A.H."/>
            <person name="Lindblom K.E."/>
            <person name="Marcus E.R."/>
            <person name="Murphy M.E."/>
            <person name="Sensor R."/>
            <person name="Sherman S.J."/>
            <person name="Swift V.R."/>
            <person name="White K.E."/>
            <person name="Wills S.J."/>
            <person name="Gatt S.M."/>
            <person name="Lohbauer S.A."/>
            <person name="Power T.R."/>
            <person name="Rosales K.A."/>
            <person name="Sisson B.M."/>
            <person name="Isern S."/>
            <person name="Michael S.F."/>
            <person name="Sunnen C.N."/>
            <person name="Garlena R.A."/>
            <person name="Russell D.A."/>
            <person name="Pope W.H."/>
            <person name="Jacobs-Sera D."/>
            <person name="Hatfull G.F."/>
        </authorList>
    </citation>
    <scope>NUCLEOTIDE SEQUENCE [LARGE SCALE GENOMIC DNA]</scope>
</reference>
<dbReference type="EMBL" id="MN908687">
    <property type="protein sequence ID" value="QIG58181.1"/>
    <property type="molecule type" value="Genomic_DNA"/>
</dbReference>
<organism evidence="1 2">
    <name type="scientific">Gordonia phage Skog</name>
    <dbReference type="NCBI Taxonomy" id="2704033"/>
    <lineage>
        <taxon>Viruses</taxon>
        <taxon>Duplodnaviria</taxon>
        <taxon>Heunggongvirae</taxon>
        <taxon>Uroviricota</taxon>
        <taxon>Caudoviricetes</taxon>
        <taxon>Skogvirus</taxon>
        <taxon>Skogvirus Skog</taxon>
    </lineage>
</organism>
<gene>
    <name evidence="1" type="primary">29</name>
    <name evidence="1" type="ORF">SEA_SKOG_29</name>
</gene>
<dbReference type="RefSeq" id="YP_010059279.1">
    <property type="nucleotide sequence ID" value="NC_054725.1"/>
</dbReference>